<reference evidence="5" key="1">
    <citation type="submission" date="2022-01" db="EMBL/GenBank/DDBJ databases">
        <title>Genome Sequence Resource for Two Populations of Ditylenchus destructor, the Migratory Endoparasitic Phytonematode.</title>
        <authorList>
            <person name="Zhang H."/>
            <person name="Lin R."/>
            <person name="Xie B."/>
        </authorList>
    </citation>
    <scope>NUCLEOTIDE SEQUENCE</scope>
    <source>
        <strain evidence="5">BazhouSP</strain>
    </source>
</reference>
<dbReference type="InterPro" id="IPR016179">
    <property type="entry name" value="Insulin-like"/>
</dbReference>
<organism evidence="5 6">
    <name type="scientific">Ditylenchus destructor</name>
    <dbReference type="NCBI Taxonomy" id="166010"/>
    <lineage>
        <taxon>Eukaryota</taxon>
        <taxon>Metazoa</taxon>
        <taxon>Ecdysozoa</taxon>
        <taxon>Nematoda</taxon>
        <taxon>Chromadorea</taxon>
        <taxon>Rhabditida</taxon>
        <taxon>Tylenchina</taxon>
        <taxon>Tylenchomorpha</taxon>
        <taxon>Sphaerularioidea</taxon>
        <taxon>Anguinidae</taxon>
        <taxon>Anguininae</taxon>
        <taxon>Ditylenchus</taxon>
    </lineage>
</organism>
<dbReference type="GO" id="GO:0005576">
    <property type="term" value="C:extracellular region"/>
    <property type="evidence" value="ECO:0007669"/>
    <property type="project" value="InterPro"/>
</dbReference>
<feature type="domain" description="Insulin-like" evidence="4">
    <location>
        <begin position="110"/>
        <end position="175"/>
    </location>
</feature>
<protein>
    <recommendedName>
        <fullName evidence="4">Insulin-like domain-containing protein</fullName>
    </recommendedName>
</protein>
<dbReference type="EMBL" id="JAKKPZ010000912">
    <property type="protein sequence ID" value="KAI1691530.1"/>
    <property type="molecule type" value="Genomic_DNA"/>
</dbReference>
<dbReference type="Gene3D" id="1.10.100.10">
    <property type="entry name" value="Insulin-like"/>
    <property type="match status" value="1"/>
</dbReference>
<evidence type="ECO:0000259" key="4">
    <source>
        <dbReference type="SMART" id="SM00078"/>
    </source>
</evidence>
<proteinExistence type="inferred from homology"/>
<feature type="region of interest" description="Disordered" evidence="3">
    <location>
        <begin position="244"/>
        <end position="271"/>
    </location>
</feature>
<feature type="compositionally biased region" description="Basic residues" evidence="3">
    <location>
        <begin position="247"/>
        <end position="262"/>
    </location>
</feature>
<evidence type="ECO:0000256" key="1">
    <source>
        <dbReference type="ARBA" id="ARBA00009034"/>
    </source>
</evidence>
<evidence type="ECO:0000313" key="6">
    <source>
        <dbReference type="Proteomes" id="UP001201812"/>
    </source>
</evidence>
<sequence>MQFDKANTLLLASHHQPCTSARPNNQVQAEFFAQCSIDLIKSCPTAINTSRNRFYSQLAAHSSTHIFRTPNWSATLFVFFAIFMCFHSSMAEEDVQLTTEATTIDPLMRRKMCGVLLVRTVKNICDNTNCPTTPAEPEVTVETLRSKRTSTHPYRDFAFDCCTNGCSQKQIEGYCCNEASGSLPPSALKSNVEHEDYSGGNPHYNSYVISPLDGEQLDGFSSASPYKPSGNTIAGGLEEHLGAAPAPHRRRHRRRHHHHTHGSTHTEALGPRFEQLKKRLLAHKALDDALNF</sequence>
<dbReference type="InterPro" id="IPR036438">
    <property type="entry name" value="Insulin-like_sf"/>
</dbReference>
<comment type="caution">
    <text evidence="5">The sequence shown here is derived from an EMBL/GenBank/DDBJ whole genome shotgun (WGS) entry which is preliminary data.</text>
</comment>
<dbReference type="SUPFAM" id="SSF56994">
    <property type="entry name" value="Insulin-like"/>
    <property type="match status" value="1"/>
</dbReference>
<dbReference type="Proteomes" id="UP001201812">
    <property type="component" value="Unassembled WGS sequence"/>
</dbReference>
<dbReference type="AlphaFoldDB" id="A0AAD4MGP3"/>
<dbReference type="PROSITE" id="PS00262">
    <property type="entry name" value="INSULIN"/>
    <property type="match status" value="1"/>
</dbReference>
<evidence type="ECO:0000313" key="5">
    <source>
        <dbReference type="EMBL" id="KAI1691530.1"/>
    </source>
</evidence>
<gene>
    <name evidence="5" type="ORF">DdX_21824</name>
</gene>
<dbReference type="GO" id="GO:0005179">
    <property type="term" value="F:hormone activity"/>
    <property type="evidence" value="ECO:0007669"/>
    <property type="project" value="InterPro"/>
</dbReference>
<dbReference type="SMART" id="SM00078">
    <property type="entry name" value="IlGF"/>
    <property type="match status" value="1"/>
</dbReference>
<keyword evidence="6" id="KW-1185">Reference proteome</keyword>
<accession>A0AAD4MGP3</accession>
<evidence type="ECO:0000256" key="3">
    <source>
        <dbReference type="SAM" id="MobiDB-lite"/>
    </source>
</evidence>
<evidence type="ECO:0000256" key="2">
    <source>
        <dbReference type="ARBA" id="ARBA00022729"/>
    </source>
</evidence>
<dbReference type="InterPro" id="IPR022353">
    <property type="entry name" value="Insulin_CS"/>
</dbReference>
<keyword evidence="2" id="KW-0732">Signal</keyword>
<comment type="similarity">
    <text evidence="1">Belongs to the insulin family.</text>
</comment>
<name>A0AAD4MGP3_9BILA</name>